<evidence type="ECO:0000313" key="3">
    <source>
        <dbReference type="EMBL" id="QFG04103.1"/>
    </source>
</evidence>
<dbReference type="InterPro" id="IPR004013">
    <property type="entry name" value="PHP_dom"/>
</dbReference>
<evidence type="ECO:0000259" key="2">
    <source>
        <dbReference type="SMART" id="SM00481"/>
    </source>
</evidence>
<evidence type="ECO:0000256" key="1">
    <source>
        <dbReference type="SAM" id="MobiDB-lite"/>
    </source>
</evidence>
<dbReference type="PANTHER" id="PTHR42924:SF3">
    <property type="entry name" value="POLYMERASE_HISTIDINOL PHOSPHATASE N-TERMINAL DOMAIN-CONTAINING PROTEIN"/>
    <property type="match status" value="1"/>
</dbReference>
<dbReference type="SMART" id="SM00481">
    <property type="entry name" value="POLIIIAc"/>
    <property type="match status" value="1"/>
</dbReference>
<accession>A0ABX6C4V5</accession>
<feature type="region of interest" description="Disordered" evidence="1">
    <location>
        <begin position="1"/>
        <end position="26"/>
    </location>
</feature>
<sequence>MPSSTACWSRPTTPHAGPSASSASTRRSDDVAIGDFHLHSTASDGVQSPAWVMERAAANGVRILSLTDHDTTDGLPEAAAAAARLGLRLIPGVEISTEVGKADVHLLGFGFDPAGRRLQEFFRWQREGRLARVEKIVSILRDHGMPLETKRVFEIAGEATVGRPHVARALLEKGYVASVQEAFDRWLGNGKPADVNREKLDPKDAIAIIHEHGGVVFVAHPVYIGENYPEVIRHLRDLGADGLETYYKHYPADVIAAHAALAADLGMAASGGSDYHGLGNPDDRDIGDIPFPDDRVDAFVRFIDANCACGAMEGAL</sequence>
<protein>
    <submittedName>
        <fullName evidence="3">PHP domain-containing protein</fullName>
    </submittedName>
</protein>
<feature type="domain" description="Polymerase/histidinol phosphatase N-terminal" evidence="2">
    <location>
        <begin position="34"/>
        <end position="99"/>
    </location>
</feature>
<evidence type="ECO:0000313" key="4">
    <source>
        <dbReference type="Proteomes" id="UP000326331"/>
    </source>
</evidence>
<dbReference type="CDD" id="cd07438">
    <property type="entry name" value="PHP_HisPPase_AMP"/>
    <property type="match status" value="1"/>
</dbReference>
<dbReference type="Gene3D" id="3.20.20.140">
    <property type="entry name" value="Metal-dependent hydrolases"/>
    <property type="match status" value="1"/>
</dbReference>
<dbReference type="Pfam" id="PF02811">
    <property type="entry name" value="PHP"/>
    <property type="match status" value="1"/>
</dbReference>
<name>A0ABX6C4V5_9CHLR</name>
<dbReference type="Gene3D" id="1.10.150.650">
    <property type="match status" value="1"/>
</dbReference>
<organism evidence="3 4">
    <name type="scientific">Tepidiforma bonchosmolovskayae</name>
    <dbReference type="NCBI Taxonomy" id="2601677"/>
    <lineage>
        <taxon>Bacteria</taxon>
        <taxon>Bacillati</taxon>
        <taxon>Chloroflexota</taxon>
        <taxon>Tepidiformia</taxon>
        <taxon>Tepidiformales</taxon>
        <taxon>Tepidiformaceae</taxon>
        <taxon>Tepidiforma</taxon>
    </lineage>
</organism>
<gene>
    <name evidence="3" type="ORF">Tbon_12730</name>
</gene>
<dbReference type="Proteomes" id="UP000326331">
    <property type="component" value="Chromosome"/>
</dbReference>
<proteinExistence type="predicted"/>
<dbReference type="InterPro" id="IPR016195">
    <property type="entry name" value="Pol/histidinol_Pase-like"/>
</dbReference>
<dbReference type="SUPFAM" id="SSF89550">
    <property type="entry name" value="PHP domain-like"/>
    <property type="match status" value="1"/>
</dbReference>
<dbReference type="InterPro" id="IPR003141">
    <property type="entry name" value="Pol/His_phosphatase_N"/>
</dbReference>
<reference evidence="3 4" key="1">
    <citation type="submission" date="2019-10" db="EMBL/GenBank/DDBJ databases">
        <title>Thermopilla bonchosmolovskayae gen. nov., sp. nov., a moderately thermophilic Chloroflexi bacterium from a Chukotka hot spring (Arctic, Russia), representing a novel classis Thermopillaia, which include previously uncultivated lineage OLB14.</title>
        <authorList>
            <person name="Kochetkova T.V."/>
            <person name="Zayulina K.S."/>
            <person name="Zhigarkov V.S."/>
            <person name="Minaev N.V."/>
            <person name="Novikov A."/>
            <person name="Toshchakov S.V."/>
            <person name="Elcheninov A.G."/>
            <person name="Kublanov I.V."/>
        </authorList>
    </citation>
    <scope>NUCLEOTIDE SEQUENCE [LARGE SCALE GENOMIC DNA]</scope>
    <source>
        <strain evidence="3 4">3753O</strain>
    </source>
</reference>
<feature type="compositionally biased region" description="Polar residues" evidence="1">
    <location>
        <begin position="1"/>
        <end position="12"/>
    </location>
</feature>
<dbReference type="PANTHER" id="PTHR42924">
    <property type="entry name" value="EXONUCLEASE"/>
    <property type="match status" value="1"/>
</dbReference>
<dbReference type="EMBL" id="CP042829">
    <property type="protein sequence ID" value="QFG04103.1"/>
    <property type="molecule type" value="Genomic_DNA"/>
</dbReference>
<keyword evidence="4" id="KW-1185">Reference proteome</keyword>
<dbReference type="InterPro" id="IPR052018">
    <property type="entry name" value="PHP_domain"/>
</dbReference>